<dbReference type="PROSITE" id="PS00455">
    <property type="entry name" value="AMP_BINDING"/>
    <property type="match status" value="1"/>
</dbReference>
<dbReference type="Pfam" id="PF00501">
    <property type="entry name" value="AMP-binding"/>
    <property type="match status" value="1"/>
</dbReference>
<dbReference type="Gene3D" id="3.30.300.30">
    <property type="match status" value="1"/>
</dbReference>
<keyword evidence="5" id="KW-0808">Transferase</keyword>
<keyword evidence="5" id="KW-0012">Acyltransferase</keyword>
<dbReference type="CDD" id="cd07989">
    <property type="entry name" value="LPLAT_AGPAT-like"/>
    <property type="match status" value="1"/>
</dbReference>
<comment type="similarity">
    <text evidence="1">Belongs to the ATP-dependent AMP-binding enzyme family.</text>
</comment>
<accession>A0A370DBH2</accession>
<dbReference type="SUPFAM" id="SSF56801">
    <property type="entry name" value="Acetyl-CoA synthetase-like"/>
    <property type="match status" value="1"/>
</dbReference>
<dbReference type="GO" id="GO:0070566">
    <property type="term" value="F:adenylyltransferase activity"/>
    <property type="evidence" value="ECO:0007669"/>
    <property type="project" value="TreeGrafter"/>
</dbReference>
<keyword evidence="3" id="KW-1133">Transmembrane helix</keyword>
<dbReference type="AlphaFoldDB" id="A0A370DBH2"/>
<dbReference type="InterPro" id="IPR000873">
    <property type="entry name" value="AMP-dep_synth/lig_dom"/>
</dbReference>
<evidence type="ECO:0000256" key="2">
    <source>
        <dbReference type="ARBA" id="ARBA00022598"/>
    </source>
</evidence>
<dbReference type="InterPro" id="IPR042099">
    <property type="entry name" value="ANL_N_sf"/>
</dbReference>
<keyword evidence="3" id="KW-0812">Transmembrane</keyword>
<evidence type="ECO:0000256" key="3">
    <source>
        <dbReference type="SAM" id="Phobius"/>
    </source>
</evidence>
<dbReference type="InterPro" id="IPR036736">
    <property type="entry name" value="ACP-like_sf"/>
</dbReference>
<organism evidence="5 6">
    <name type="scientific">endosymbiont of Escarpia spicata</name>
    <dbReference type="NCBI Taxonomy" id="2200908"/>
    <lineage>
        <taxon>Bacteria</taxon>
        <taxon>Pseudomonadati</taxon>
        <taxon>Pseudomonadota</taxon>
        <taxon>Gammaproteobacteria</taxon>
        <taxon>sulfur-oxidizing symbionts</taxon>
    </lineage>
</organism>
<dbReference type="Pfam" id="PF01553">
    <property type="entry name" value="Acyltransferase"/>
    <property type="match status" value="1"/>
</dbReference>
<dbReference type="InterPro" id="IPR002123">
    <property type="entry name" value="Plipid/glycerol_acylTrfase"/>
</dbReference>
<feature type="transmembrane region" description="Helical" evidence="3">
    <location>
        <begin position="318"/>
        <end position="341"/>
    </location>
</feature>
<dbReference type="Gene3D" id="3.40.50.12780">
    <property type="entry name" value="N-terminal domain of ligase-like"/>
    <property type="match status" value="1"/>
</dbReference>
<dbReference type="GO" id="GO:0071766">
    <property type="term" value="P:Actinobacterium-type cell wall biogenesis"/>
    <property type="evidence" value="ECO:0007669"/>
    <property type="project" value="UniProtKB-ARBA"/>
</dbReference>
<feature type="domain" description="Carrier" evidence="4">
    <location>
        <begin position="1"/>
        <end position="76"/>
    </location>
</feature>
<keyword evidence="6" id="KW-1185">Reference proteome</keyword>
<evidence type="ECO:0000256" key="1">
    <source>
        <dbReference type="ARBA" id="ARBA00006432"/>
    </source>
</evidence>
<keyword evidence="2" id="KW-0436">Ligase</keyword>
<protein>
    <submittedName>
        <fullName evidence="5">Acyl-phosphate glycerol 3-phosphate acyltransferase</fullName>
    </submittedName>
</protein>
<dbReference type="InterPro" id="IPR045851">
    <property type="entry name" value="AMP-bd_C_sf"/>
</dbReference>
<dbReference type="GO" id="GO:0005886">
    <property type="term" value="C:plasma membrane"/>
    <property type="evidence" value="ECO:0007669"/>
    <property type="project" value="TreeGrafter"/>
</dbReference>
<dbReference type="Pfam" id="PF00550">
    <property type="entry name" value="PP-binding"/>
    <property type="match status" value="1"/>
</dbReference>
<dbReference type="Gene3D" id="1.10.1200.10">
    <property type="entry name" value="ACP-like"/>
    <property type="match status" value="1"/>
</dbReference>
<dbReference type="SMART" id="SM00563">
    <property type="entry name" value="PlsC"/>
    <property type="match status" value="1"/>
</dbReference>
<dbReference type="GO" id="GO:0016874">
    <property type="term" value="F:ligase activity"/>
    <property type="evidence" value="ECO:0007669"/>
    <property type="project" value="UniProtKB-KW"/>
</dbReference>
<dbReference type="InterPro" id="IPR009081">
    <property type="entry name" value="PP-bd_ACP"/>
</dbReference>
<dbReference type="CDD" id="cd05931">
    <property type="entry name" value="FAAL"/>
    <property type="match status" value="1"/>
</dbReference>
<dbReference type="InterPro" id="IPR020845">
    <property type="entry name" value="AMP-binding_CS"/>
</dbReference>
<sequence>MLAVVEDLVAELHPEQPNLPDPKLADKLDSDLGFDSLSRVELLNRVEQQFAVQLPEQLFATAETPADILQNILSADPTLQEKMRALPQSPAKVTPLALLPEQATTLPEVLEWHSKQSPNHTHILLYGDGEQPTPISYKKLWQGARRVAISLIEHGLQPSQTVAIMLPTGADYLFSFFGILLASATPVPIYPPVRLSQIEDHLKRHVRILENAGAVMLITVPEAKSVSILLRNLLNQDLQILVSNDLDRESVSTPLPRSRPNDIAFIQYTSGSTGFPKGVQLSHYNLLANIRSMGEAVAITPEDVFVSWLPLYHDMGLIGAWLGSLYFGIPLVLMSPLRFLVRPQRWLWAIHDHKGTLSAAPNFAYELCLKKVRNEEIEGLDLSTWRMAFNGAEPVSPATIRRFSSHFSSYGFANNTMAPVYGLAECSVGLAFPPPGRIAPIDRIQRRPMRESGLALVAEEIDQSPLEFVACGAPLANHDIRILDKTGQVLPDRQEGHLQFQGPSATRGYFRNPKATRQLFDGDWLDSGDMAYRVGDEIYLTGRSKDMIIRAGRNIYPQEVEEKVGEIEGIRKGCVAVFGHLNEATGTEGLVVMAEIRETAPDTQERLRTEIIRSLSQLIDAPPDDIALVPPHTVLKTSSGKIRRAACREAYEQGELIKGRPPVWRQFADLIAAGLPVQFQRWRHKTGELLYAGYAWTLFLIGATIVWLLVILLPGTGLRRRIMHHSARLLMKLCGIRLQVEGLNHIPENRVSVLVANHSSYLDGLILIAAVPFTFHFVAKAELLDKFIPRLFLRRIGTFFVERFDHGGGAGDTSFLSKQTQQGETLLFFPEGTFTAREGLQHFRLGAFVTATQNRVPVIPVTLKGSRKLLPANCWKPRRNPLKVTVGEPIIPAGDEWQDAIDLRDGTRQVILETCEEPDLSWTP</sequence>
<feature type="transmembrane region" description="Helical" evidence="3">
    <location>
        <begin position="689"/>
        <end position="713"/>
    </location>
</feature>
<dbReference type="Proteomes" id="UP000254771">
    <property type="component" value="Unassembled WGS sequence"/>
</dbReference>
<dbReference type="SUPFAM" id="SSF69593">
    <property type="entry name" value="Glycerol-3-phosphate (1)-acyltransferase"/>
    <property type="match status" value="1"/>
</dbReference>
<evidence type="ECO:0000259" key="4">
    <source>
        <dbReference type="PROSITE" id="PS50075"/>
    </source>
</evidence>
<evidence type="ECO:0000313" key="5">
    <source>
        <dbReference type="EMBL" id="RDH82235.1"/>
    </source>
</evidence>
<dbReference type="FunFam" id="3.40.50.12780:FF:000013">
    <property type="entry name" value="Long-chain-fatty-acid--AMP ligase FadD32"/>
    <property type="match status" value="1"/>
</dbReference>
<dbReference type="PANTHER" id="PTHR22754">
    <property type="entry name" value="DISCO-INTERACTING PROTEIN 2 DIP2 -RELATED"/>
    <property type="match status" value="1"/>
</dbReference>
<dbReference type="PANTHER" id="PTHR22754:SF32">
    <property type="entry name" value="DISCO-INTERACTING PROTEIN 2"/>
    <property type="match status" value="1"/>
</dbReference>
<comment type="caution">
    <text evidence="5">The sequence shown here is derived from an EMBL/GenBank/DDBJ whole genome shotgun (WGS) entry which is preliminary data.</text>
</comment>
<dbReference type="SUPFAM" id="SSF47336">
    <property type="entry name" value="ACP-like"/>
    <property type="match status" value="1"/>
</dbReference>
<dbReference type="GO" id="GO:0016746">
    <property type="term" value="F:acyltransferase activity"/>
    <property type="evidence" value="ECO:0007669"/>
    <property type="project" value="UniProtKB-KW"/>
</dbReference>
<dbReference type="GO" id="GO:0006633">
    <property type="term" value="P:fatty acid biosynthetic process"/>
    <property type="evidence" value="ECO:0007669"/>
    <property type="project" value="TreeGrafter"/>
</dbReference>
<gene>
    <name evidence="5" type="ORF">DIZ78_15985</name>
</gene>
<name>A0A370DBH2_9GAMM</name>
<keyword evidence="3" id="KW-0472">Membrane</keyword>
<proteinExistence type="inferred from homology"/>
<evidence type="ECO:0000313" key="6">
    <source>
        <dbReference type="Proteomes" id="UP000254771"/>
    </source>
</evidence>
<reference evidence="5 6" key="1">
    <citation type="journal article" date="2018" name="ISME J.">
        <title>Endosymbiont genomes yield clues of tubeworm success.</title>
        <authorList>
            <person name="Li Y."/>
            <person name="Liles M.R."/>
            <person name="Halanych K.M."/>
        </authorList>
    </citation>
    <scope>NUCLEOTIDE SEQUENCE [LARGE SCALE GENOMIC DNA]</scope>
    <source>
        <strain evidence="5">A1462</strain>
    </source>
</reference>
<dbReference type="EMBL" id="QFXE01000021">
    <property type="protein sequence ID" value="RDH82235.1"/>
    <property type="molecule type" value="Genomic_DNA"/>
</dbReference>
<dbReference type="InterPro" id="IPR040097">
    <property type="entry name" value="FAAL/FAAC"/>
</dbReference>
<dbReference type="PROSITE" id="PS50075">
    <property type="entry name" value="CARRIER"/>
    <property type="match status" value="1"/>
</dbReference>